<proteinExistence type="predicted"/>
<dbReference type="EMBL" id="FMZA01000001">
    <property type="protein sequence ID" value="SDB94851.1"/>
    <property type="molecule type" value="Genomic_DNA"/>
</dbReference>
<dbReference type="Proteomes" id="UP000199387">
    <property type="component" value="Unassembled WGS sequence"/>
</dbReference>
<dbReference type="RefSeq" id="WP_091565242.1">
    <property type="nucleotide sequence ID" value="NZ_FMZA01000001.1"/>
</dbReference>
<accession>A0A1G6HKV6</accession>
<evidence type="ECO:0000313" key="3">
    <source>
        <dbReference type="Proteomes" id="UP000199387"/>
    </source>
</evidence>
<reference evidence="2 3" key="1">
    <citation type="submission" date="2016-10" db="EMBL/GenBank/DDBJ databases">
        <authorList>
            <person name="de Groot N.N."/>
        </authorList>
    </citation>
    <scope>NUCLEOTIDE SEQUENCE [LARGE SCALE GENOMIC DNA]</scope>
    <source>
        <strain evidence="2 3">DSM 45514</strain>
    </source>
</reference>
<protein>
    <submittedName>
        <fullName evidence="2">Putative transmembrane protein (PGPGW)</fullName>
    </submittedName>
</protein>
<evidence type="ECO:0000256" key="1">
    <source>
        <dbReference type="SAM" id="Phobius"/>
    </source>
</evidence>
<evidence type="ECO:0000313" key="2">
    <source>
        <dbReference type="EMBL" id="SDB94851.1"/>
    </source>
</evidence>
<dbReference type="InterPro" id="IPR019099">
    <property type="entry name" value="Uncharacterised_PGPGW_TM"/>
</dbReference>
<organism evidence="2 3">
    <name type="scientific">Melghirimyces thermohalophilus</name>
    <dbReference type="NCBI Taxonomy" id="1236220"/>
    <lineage>
        <taxon>Bacteria</taxon>
        <taxon>Bacillati</taxon>
        <taxon>Bacillota</taxon>
        <taxon>Bacilli</taxon>
        <taxon>Bacillales</taxon>
        <taxon>Thermoactinomycetaceae</taxon>
        <taxon>Melghirimyces</taxon>
    </lineage>
</organism>
<dbReference type="OrthoDB" id="2990320at2"/>
<keyword evidence="1" id="KW-1133">Transmembrane helix</keyword>
<feature type="transmembrane region" description="Helical" evidence="1">
    <location>
        <begin position="9"/>
        <end position="28"/>
    </location>
</feature>
<keyword evidence="3" id="KW-1185">Reference proteome</keyword>
<dbReference type="STRING" id="1236220.SAMN04488112_10142"/>
<dbReference type="AlphaFoldDB" id="A0A1G6HKV6"/>
<keyword evidence="1" id="KW-0472">Membrane</keyword>
<keyword evidence="1 2" id="KW-0812">Transmembrane</keyword>
<gene>
    <name evidence="2" type="ORF">SAMN04488112_10142</name>
</gene>
<name>A0A1G6HKV6_9BACL</name>
<dbReference type="Pfam" id="PF09656">
    <property type="entry name" value="PGPGW"/>
    <property type="match status" value="1"/>
</dbReference>
<sequence>MNKKRLKRIIGRIIGWILIIMGVIGTLFPVLHGVIFLLAGLLILSKTSPWAKALLTKLETRYPKVSKQMDKLRKHPKLRRILP</sequence>